<evidence type="ECO:0000256" key="1">
    <source>
        <dbReference type="ARBA" id="ARBA00005042"/>
    </source>
</evidence>
<evidence type="ECO:0000256" key="7">
    <source>
        <dbReference type="ARBA" id="ARBA00022786"/>
    </source>
</evidence>
<dbReference type="SUPFAM" id="SSF54695">
    <property type="entry name" value="POZ domain"/>
    <property type="match status" value="1"/>
</dbReference>
<dbReference type="CDD" id="cd18322">
    <property type="entry name" value="BTB_POZ_SKP1"/>
    <property type="match status" value="1"/>
</dbReference>
<reference evidence="14" key="1">
    <citation type="submission" date="2022-07" db="EMBL/GenBank/DDBJ databases">
        <title>Phylogenomic reconstructions and comparative analyses of Kickxellomycotina fungi.</title>
        <authorList>
            <person name="Reynolds N.K."/>
            <person name="Stajich J.E."/>
            <person name="Barry K."/>
            <person name="Grigoriev I.V."/>
            <person name="Crous P."/>
            <person name="Smith M.E."/>
        </authorList>
    </citation>
    <scope>NUCLEOTIDE SEQUENCE</scope>
    <source>
        <strain evidence="14">NBRC 105413</strain>
    </source>
</reference>
<dbReference type="PANTHER" id="PTHR12586">
    <property type="entry name" value="CDP-DIACYLGLYCEROL--SERINE O-PHOSPHATIDYLTRANSFERASE"/>
    <property type="match status" value="1"/>
</dbReference>
<dbReference type="GO" id="GO:0008444">
    <property type="term" value="F:CDP-diacylglycerol-glycerol-3-phosphate 3-phosphatidyltransferase activity"/>
    <property type="evidence" value="ECO:0007669"/>
    <property type="project" value="UniProtKB-EC"/>
</dbReference>
<keyword evidence="15" id="KW-1185">Reference proteome</keyword>
<comment type="catalytic activity">
    <reaction evidence="11 12">
        <text>a CDP-1,2-diacyl-sn-glycerol + sn-glycerol 3-phosphate = a 1,2-diacyl-sn-glycero-3-phospho-(1'-sn-glycero-3'-phosphate) + CMP + H(+)</text>
        <dbReference type="Rhea" id="RHEA:12593"/>
        <dbReference type="ChEBI" id="CHEBI:15378"/>
        <dbReference type="ChEBI" id="CHEBI:57597"/>
        <dbReference type="ChEBI" id="CHEBI:58332"/>
        <dbReference type="ChEBI" id="CHEBI:60110"/>
        <dbReference type="ChEBI" id="CHEBI:60377"/>
        <dbReference type="EC" id="2.7.8.5"/>
    </reaction>
</comment>
<comment type="function">
    <text evidence="12">Functions in the biosynthesis of the anionic phospholipids phosphatidylglycerol and cardiolipin.</text>
</comment>
<dbReference type="GO" id="GO:0032049">
    <property type="term" value="P:cardiolipin biosynthetic process"/>
    <property type="evidence" value="ECO:0007669"/>
    <property type="project" value="InterPro"/>
</dbReference>
<dbReference type="InterPro" id="IPR016073">
    <property type="entry name" value="Skp1_comp_POZ"/>
</dbReference>
<keyword evidence="5 12" id="KW-0808">Transferase</keyword>
<evidence type="ECO:0000256" key="11">
    <source>
        <dbReference type="ARBA" id="ARBA00048586"/>
    </source>
</evidence>
<organism evidence="14 15">
    <name type="scientific">Coemansia asiatica</name>
    <dbReference type="NCBI Taxonomy" id="1052880"/>
    <lineage>
        <taxon>Eukaryota</taxon>
        <taxon>Fungi</taxon>
        <taxon>Fungi incertae sedis</taxon>
        <taxon>Zoopagomycota</taxon>
        <taxon>Kickxellomycotina</taxon>
        <taxon>Kickxellomycetes</taxon>
        <taxon>Kickxellales</taxon>
        <taxon>Kickxellaceae</taxon>
        <taxon>Coemansia</taxon>
    </lineage>
</organism>
<dbReference type="InterPro" id="IPR025202">
    <property type="entry name" value="PLD-like_dom"/>
</dbReference>
<evidence type="ECO:0000256" key="9">
    <source>
        <dbReference type="ARBA" id="ARBA00023209"/>
    </source>
</evidence>
<keyword evidence="9 12" id="KW-0594">Phospholipid biosynthesis</keyword>
<comment type="similarity">
    <text evidence="3 12">Belongs to the CDP-alcohol phosphatidyltransferase class-II family.</text>
</comment>
<name>A0A9W7XQR2_9FUNG</name>
<proteinExistence type="inferred from homology"/>
<evidence type="ECO:0000256" key="6">
    <source>
        <dbReference type="ARBA" id="ARBA00022737"/>
    </source>
</evidence>
<dbReference type="PROSITE" id="PS50035">
    <property type="entry name" value="PLD"/>
    <property type="match status" value="1"/>
</dbReference>
<keyword evidence="7" id="KW-0833">Ubl conjugation pathway</keyword>
<dbReference type="SMART" id="SM00155">
    <property type="entry name" value="PLDc"/>
    <property type="match status" value="2"/>
</dbReference>
<dbReference type="InterPro" id="IPR001736">
    <property type="entry name" value="PLipase_D/transphosphatidylase"/>
</dbReference>
<keyword evidence="12" id="KW-0547">Nucleotide-binding</keyword>
<gene>
    <name evidence="14" type="primary">PGS1</name>
    <name evidence="14" type="ORF">LPJ64_000521</name>
</gene>
<dbReference type="FunFam" id="3.30.710.10:FF:000026">
    <property type="entry name" value="E3 ubiquitin ligase complex SCF subunit"/>
    <property type="match status" value="1"/>
</dbReference>
<comment type="similarity">
    <text evidence="2">Belongs to the SKP1 family.</text>
</comment>
<dbReference type="SUPFAM" id="SSF81382">
    <property type="entry name" value="Skp1 dimerisation domain-like"/>
    <property type="match status" value="1"/>
</dbReference>
<sequence length="627" mass="72144">MIKLQSSDGVTFEVERGVAIQSVLIKNLLEDLGESDSPIPLPNVTSKVLEKIIVYCKYHMDDPPFLVDEYDETPKRSDDIIPWDEKFITVDQELLFEILLASNYMDIKPLLDLGCKTVANMIRNKTAEEIRTMFNIVDDFSEEEKAQIKKENEWADTQSAHQVFEPLTKGRPVFRIRKPIQIIREPKDFYHEILQGIKSAKHRICLSSLYLGSEETELVATLDKALGKNPNLQVHILLDCLRGTRTDKQDKSSALLLAPLVAKYGRDRVRVSMYHTPALNGLSKRLWPQRYNETFGLQHIKLYMFDNQTIISGANLSRDYFTNRQDRYMKISDRQLTDYFVQLVDTIGMFSFELRSPIAGRYDLQMVDGFPDPSRDPQAFIRQANAAMAELLYSSEVKHALDDKISSSDTLVIPTVQMSQLGITQDELLMNEFFQLTRNYAEHHGCRNLMASAYFNFSSMHKDNVLCSKSRWDLLVASPEANGFFTANGISRFIPDMYSIIEYQFLKAARNRYRGDILIEEYMRNGWTFHGKGVWSYLDHKLPQLTMIGSPNYGYRSVYCDLEAQITLIPGSEGEGSNNRDLQQGLHQEALGLLSHSKMVDENILKQRIRNSPLWLYALKPFILKKM</sequence>
<dbReference type="CDD" id="cd09135">
    <property type="entry name" value="PLDc_PGS1_euk_1"/>
    <property type="match status" value="1"/>
</dbReference>
<evidence type="ECO:0000259" key="13">
    <source>
        <dbReference type="PROSITE" id="PS50035"/>
    </source>
</evidence>
<dbReference type="Proteomes" id="UP001145021">
    <property type="component" value="Unassembled WGS sequence"/>
</dbReference>
<evidence type="ECO:0000313" key="15">
    <source>
        <dbReference type="Proteomes" id="UP001145021"/>
    </source>
</evidence>
<dbReference type="SUPFAM" id="SSF56024">
    <property type="entry name" value="Phospholipase D/nuclease"/>
    <property type="match status" value="1"/>
</dbReference>
<dbReference type="EC" id="2.7.8.5" evidence="12"/>
<dbReference type="InterPro" id="IPR011333">
    <property type="entry name" value="SKP1/BTB/POZ_sf"/>
</dbReference>
<evidence type="ECO:0000256" key="8">
    <source>
        <dbReference type="ARBA" id="ARBA00023098"/>
    </source>
</evidence>
<keyword evidence="10 12" id="KW-1208">Phospholipid metabolism</keyword>
<dbReference type="Pfam" id="PF01466">
    <property type="entry name" value="Skp1"/>
    <property type="match status" value="1"/>
</dbReference>
<dbReference type="SMART" id="SM00512">
    <property type="entry name" value="Skp1"/>
    <property type="match status" value="1"/>
</dbReference>
<dbReference type="Pfam" id="PF03931">
    <property type="entry name" value="Skp1_POZ"/>
    <property type="match status" value="1"/>
</dbReference>
<evidence type="ECO:0000256" key="5">
    <source>
        <dbReference type="ARBA" id="ARBA00022679"/>
    </source>
</evidence>
<dbReference type="InterPro" id="IPR016072">
    <property type="entry name" value="Skp1_comp_dimer"/>
</dbReference>
<keyword evidence="6" id="KW-0677">Repeat</keyword>
<dbReference type="InterPro" id="IPR001232">
    <property type="entry name" value="SKP1-like"/>
</dbReference>
<dbReference type="InterPro" id="IPR016270">
    <property type="entry name" value="PGS1"/>
</dbReference>
<evidence type="ECO:0000313" key="14">
    <source>
        <dbReference type="EMBL" id="KAJ1648161.1"/>
    </source>
</evidence>
<dbReference type="GO" id="GO:0006511">
    <property type="term" value="P:ubiquitin-dependent protein catabolic process"/>
    <property type="evidence" value="ECO:0007669"/>
    <property type="project" value="InterPro"/>
</dbReference>
<keyword evidence="12" id="KW-0067">ATP-binding</keyword>
<dbReference type="GO" id="GO:0005739">
    <property type="term" value="C:mitochondrion"/>
    <property type="evidence" value="ECO:0007669"/>
    <property type="project" value="UniProtKB-SubCell"/>
</dbReference>
<protein>
    <recommendedName>
        <fullName evidence="12">CDP-diacylglycerol--glycerol-3-phosphate 3-phosphatidyltransferase</fullName>
        <ecNumber evidence="12">2.7.8.5</ecNumber>
    </recommendedName>
</protein>
<dbReference type="AlphaFoldDB" id="A0A9W7XQR2"/>
<dbReference type="Pfam" id="PF13091">
    <property type="entry name" value="PLDc_2"/>
    <property type="match status" value="1"/>
</dbReference>
<dbReference type="PANTHER" id="PTHR12586:SF1">
    <property type="entry name" value="CDP-DIACYLGLYCEROL--GLYCEROL-3-PHOSPHATE 3-PHOSPHATIDYLTRANSFERASE, MITOCHONDRIAL"/>
    <property type="match status" value="1"/>
</dbReference>
<dbReference type="CDD" id="cd09137">
    <property type="entry name" value="PLDc_PGS1_euk_2"/>
    <property type="match status" value="1"/>
</dbReference>
<keyword evidence="12" id="KW-0496">Mitochondrion</keyword>
<keyword evidence="8 12" id="KW-0443">Lipid metabolism</keyword>
<evidence type="ECO:0000256" key="2">
    <source>
        <dbReference type="ARBA" id="ARBA00009993"/>
    </source>
</evidence>
<comment type="subcellular location">
    <subcellularLocation>
        <location evidence="12">Mitochondrion</location>
    </subcellularLocation>
</comment>
<dbReference type="InterPro" id="IPR036296">
    <property type="entry name" value="SKP1-like_dim_sf"/>
</dbReference>
<keyword evidence="4 12" id="KW-0444">Lipid biosynthesis</keyword>
<dbReference type="Gene3D" id="3.30.710.10">
    <property type="entry name" value="Potassium Channel Kv1.1, Chain A"/>
    <property type="match status" value="1"/>
</dbReference>
<dbReference type="GO" id="GO:0005524">
    <property type="term" value="F:ATP binding"/>
    <property type="evidence" value="ECO:0007669"/>
    <property type="project" value="UniProtKB-KW"/>
</dbReference>
<comment type="pathway">
    <text evidence="1 12">Phospholipid metabolism; phosphatidylglycerol biosynthesis; phosphatidylglycerol from CDP-diacylglycerol: step 1/2.</text>
</comment>
<feature type="domain" description="PLD phosphodiesterase" evidence="13">
    <location>
        <begin position="294"/>
        <end position="320"/>
    </location>
</feature>
<evidence type="ECO:0000256" key="3">
    <source>
        <dbReference type="ARBA" id="ARBA00010682"/>
    </source>
</evidence>
<accession>A0A9W7XQR2</accession>
<evidence type="ECO:0000256" key="10">
    <source>
        <dbReference type="ARBA" id="ARBA00023264"/>
    </source>
</evidence>
<comment type="caution">
    <text evidence="14">The sequence shown here is derived from an EMBL/GenBank/DDBJ whole genome shotgun (WGS) entry which is preliminary data.</text>
</comment>
<evidence type="ECO:0000256" key="4">
    <source>
        <dbReference type="ARBA" id="ARBA00022516"/>
    </source>
</evidence>
<dbReference type="Gene3D" id="3.30.870.10">
    <property type="entry name" value="Endonuclease Chain A"/>
    <property type="match status" value="2"/>
</dbReference>
<dbReference type="EMBL" id="JANBOH010000010">
    <property type="protein sequence ID" value="KAJ1648161.1"/>
    <property type="molecule type" value="Genomic_DNA"/>
</dbReference>
<evidence type="ECO:0000256" key="12">
    <source>
        <dbReference type="RuleBase" id="RU365024"/>
    </source>
</evidence>